<feature type="region of interest" description="Disordered" evidence="2">
    <location>
        <begin position="302"/>
        <end position="342"/>
    </location>
</feature>
<dbReference type="InterPro" id="IPR011677">
    <property type="entry name" value="TCTN1-3_dom"/>
</dbReference>
<dbReference type="Pfam" id="PF07773">
    <property type="entry name" value="TCTN_DUF1619"/>
    <property type="match status" value="1"/>
</dbReference>
<dbReference type="Proteomes" id="UP000314294">
    <property type="component" value="Unassembled WGS sequence"/>
</dbReference>
<dbReference type="AlphaFoldDB" id="A0A4Z2FP92"/>
<keyword evidence="5" id="KW-1185">Reference proteome</keyword>
<organism evidence="4 5">
    <name type="scientific">Liparis tanakae</name>
    <name type="common">Tanaka's snailfish</name>
    <dbReference type="NCBI Taxonomy" id="230148"/>
    <lineage>
        <taxon>Eukaryota</taxon>
        <taxon>Metazoa</taxon>
        <taxon>Chordata</taxon>
        <taxon>Craniata</taxon>
        <taxon>Vertebrata</taxon>
        <taxon>Euteleostomi</taxon>
        <taxon>Actinopterygii</taxon>
        <taxon>Neopterygii</taxon>
        <taxon>Teleostei</taxon>
        <taxon>Neoteleostei</taxon>
        <taxon>Acanthomorphata</taxon>
        <taxon>Eupercaria</taxon>
        <taxon>Perciformes</taxon>
        <taxon>Cottioidei</taxon>
        <taxon>Cottales</taxon>
        <taxon>Liparidae</taxon>
        <taxon>Liparis</taxon>
    </lineage>
</organism>
<accession>A0A4Z2FP92</accession>
<evidence type="ECO:0000256" key="1">
    <source>
        <dbReference type="ARBA" id="ARBA00011495"/>
    </source>
</evidence>
<proteinExistence type="predicted"/>
<dbReference type="PANTHER" id="PTHR14611">
    <property type="entry name" value="TECTONIC FAMILY MEMBER"/>
    <property type="match status" value="1"/>
</dbReference>
<name>A0A4Z2FP92_9TELE</name>
<evidence type="ECO:0000256" key="2">
    <source>
        <dbReference type="SAM" id="MobiDB-lite"/>
    </source>
</evidence>
<sequence length="363" mass="38953">MTDAVKRFHGNVRIGREWHVACDWLKDGAPQSLQAPPQYPALGDSYRFSPPAPTSTRHSRAFYRVDDVIQTYFSNSTVWGLLRQPSPGTAAAFCMNSNPAKFLRSASLSCSRMLTPQSCSTDPHLNARSYFSDMSLIKIPVTPLADWPAPSELNDSCINVVTNVEFVVGYTGRGEVTYATVNVVLADVDPNQLLLQTHSVKFQIRLEKYLSRRFCRMEASLRKVRAAMSSTLLNLGGVKTQRAQSQKSRDAVAVTSSPLSSLRLAASKPSFSDGTHTSFLADQSACATPLWRRSLSLKRNLPSAAGGSAMSEGSGRGSSGSTDGGSEAVELTGAASGGTMGVGLTSDLALTSGLWIETGDEKS</sequence>
<dbReference type="EMBL" id="SRLO01001027">
    <property type="protein sequence ID" value="TNN42584.1"/>
    <property type="molecule type" value="Genomic_DNA"/>
</dbReference>
<evidence type="ECO:0000313" key="5">
    <source>
        <dbReference type="Proteomes" id="UP000314294"/>
    </source>
</evidence>
<gene>
    <name evidence="4" type="primary">TCTN3_0</name>
    <name evidence="4" type="ORF">EYF80_047243</name>
</gene>
<comment type="caution">
    <text evidence="4">The sequence shown here is derived from an EMBL/GenBank/DDBJ whole genome shotgun (WGS) entry which is preliminary data.</text>
</comment>
<feature type="domain" description="Tectonic-1-3" evidence="3">
    <location>
        <begin position="61"/>
        <end position="202"/>
    </location>
</feature>
<dbReference type="PANTHER" id="PTHR14611:SF4">
    <property type="entry name" value="TECTONIC-3"/>
    <property type="match status" value="1"/>
</dbReference>
<dbReference type="InterPro" id="IPR040354">
    <property type="entry name" value="TCTN1-3"/>
</dbReference>
<feature type="compositionally biased region" description="Low complexity" evidence="2">
    <location>
        <begin position="303"/>
        <end position="326"/>
    </location>
</feature>
<reference evidence="4 5" key="1">
    <citation type="submission" date="2019-03" db="EMBL/GenBank/DDBJ databases">
        <title>First draft genome of Liparis tanakae, snailfish: a comprehensive survey of snailfish specific genes.</title>
        <authorList>
            <person name="Kim W."/>
            <person name="Song I."/>
            <person name="Jeong J.-H."/>
            <person name="Kim D."/>
            <person name="Kim S."/>
            <person name="Ryu S."/>
            <person name="Song J.Y."/>
            <person name="Lee S.K."/>
        </authorList>
    </citation>
    <scope>NUCLEOTIDE SEQUENCE [LARGE SCALE GENOMIC DNA]</scope>
    <source>
        <tissue evidence="4">Muscle</tissue>
    </source>
</reference>
<dbReference type="GO" id="GO:0060271">
    <property type="term" value="P:cilium assembly"/>
    <property type="evidence" value="ECO:0007669"/>
    <property type="project" value="TreeGrafter"/>
</dbReference>
<comment type="subunit">
    <text evidence="1">Part of the tectonic-like complex (also named B9 complex).</text>
</comment>
<evidence type="ECO:0000259" key="3">
    <source>
        <dbReference type="Pfam" id="PF07773"/>
    </source>
</evidence>
<evidence type="ECO:0000313" key="4">
    <source>
        <dbReference type="EMBL" id="TNN42584.1"/>
    </source>
</evidence>
<protein>
    <submittedName>
        <fullName evidence="4">Tectonic-3</fullName>
    </submittedName>
</protein>
<dbReference type="GO" id="GO:0007224">
    <property type="term" value="P:smoothened signaling pathway"/>
    <property type="evidence" value="ECO:0007669"/>
    <property type="project" value="TreeGrafter"/>
</dbReference>
<dbReference type="OrthoDB" id="184109at2759"/>